<evidence type="ECO:0000256" key="4">
    <source>
        <dbReference type="PROSITE-ProRule" id="PRU01024"/>
    </source>
</evidence>
<name>D7BMB8_ARCHD</name>
<evidence type="ECO:0000313" key="6">
    <source>
        <dbReference type="EMBL" id="ADH92067.1"/>
    </source>
</evidence>
<dbReference type="STRING" id="644284.Arch_0309"/>
<keyword evidence="7" id="KW-1185">Reference proteome</keyword>
<dbReference type="SUPFAM" id="SSF53335">
    <property type="entry name" value="S-adenosyl-L-methionine-dependent methyltransferases"/>
    <property type="match status" value="1"/>
</dbReference>
<evidence type="ECO:0000313" key="7">
    <source>
        <dbReference type="Proteomes" id="UP000000376"/>
    </source>
</evidence>
<dbReference type="Gene3D" id="3.40.50.150">
    <property type="entry name" value="Vaccinia Virus protein VP39"/>
    <property type="match status" value="1"/>
</dbReference>
<dbReference type="InterPro" id="IPR029063">
    <property type="entry name" value="SAM-dependent_MTases_sf"/>
</dbReference>
<feature type="domain" description="TRAM" evidence="5">
    <location>
        <begin position="1"/>
        <end position="59"/>
    </location>
</feature>
<feature type="binding site" evidence="4">
    <location>
        <position position="253"/>
    </location>
    <ligand>
        <name>S-adenosyl-L-methionine</name>
        <dbReference type="ChEBI" id="CHEBI:59789"/>
    </ligand>
</feature>
<dbReference type="GO" id="GO:0070041">
    <property type="term" value="F:rRNA (uridine-C5-)-methyltransferase activity"/>
    <property type="evidence" value="ECO:0007669"/>
    <property type="project" value="TreeGrafter"/>
</dbReference>
<keyword evidence="3 4" id="KW-0949">S-adenosyl-L-methionine</keyword>
<dbReference type="OrthoDB" id="9804590at2"/>
<dbReference type="PROSITE" id="PS50926">
    <property type="entry name" value="TRAM"/>
    <property type="match status" value="1"/>
</dbReference>
<dbReference type="AlphaFoldDB" id="D7BMB8"/>
<dbReference type="eggNOG" id="COG2265">
    <property type="taxonomic scope" value="Bacteria"/>
</dbReference>
<dbReference type="PANTHER" id="PTHR11061">
    <property type="entry name" value="RNA M5U METHYLTRANSFERASE"/>
    <property type="match status" value="1"/>
</dbReference>
<dbReference type="Pfam" id="PF01938">
    <property type="entry name" value="TRAM"/>
    <property type="match status" value="1"/>
</dbReference>
<proteinExistence type="inferred from homology"/>
<feature type="active site" description="Nucleophile" evidence="4">
    <location>
        <position position="377"/>
    </location>
</feature>
<evidence type="ECO:0000256" key="1">
    <source>
        <dbReference type="ARBA" id="ARBA00022603"/>
    </source>
</evidence>
<organism evidence="6 7">
    <name type="scientific">Arcanobacterium haemolyticum (strain ATCC 9345 / DSM 20595 / CCM 5947 / CCUG 17215 / LMG 16163 / NBRC 15585 / NCTC 8452 / 11018)</name>
    <dbReference type="NCBI Taxonomy" id="644284"/>
    <lineage>
        <taxon>Bacteria</taxon>
        <taxon>Bacillati</taxon>
        <taxon>Actinomycetota</taxon>
        <taxon>Actinomycetes</taxon>
        <taxon>Actinomycetales</taxon>
        <taxon>Actinomycetaceae</taxon>
        <taxon>Arcanobacterium</taxon>
    </lineage>
</organism>
<feature type="binding site" evidence="4">
    <location>
        <position position="350"/>
    </location>
    <ligand>
        <name>S-adenosyl-L-methionine</name>
        <dbReference type="ChEBI" id="CHEBI:59789"/>
    </ligand>
</feature>
<dbReference type="RefSeq" id="WP_013169565.1">
    <property type="nucleotide sequence ID" value="NC_014218.1"/>
</dbReference>
<dbReference type="InterPro" id="IPR012340">
    <property type="entry name" value="NA-bd_OB-fold"/>
</dbReference>
<dbReference type="Gene3D" id="2.40.50.140">
    <property type="entry name" value="Nucleic acid-binding proteins"/>
    <property type="match status" value="1"/>
</dbReference>
<dbReference type="InterPro" id="IPR010280">
    <property type="entry name" value="U5_MeTrfase_fam"/>
</dbReference>
<dbReference type="HOGENOM" id="CLU_014689_7_0_11"/>
<dbReference type="SUPFAM" id="SSF50249">
    <property type="entry name" value="Nucleic acid-binding proteins"/>
    <property type="match status" value="1"/>
</dbReference>
<dbReference type="GO" id="GO:0070475">
    <property type="term" value="P:rRNA base methylation"/>
    <property type="evidence" value="ECO:0007669"/>
    <property type="project" value="TreeGrafter"/>
</dbReference>
<dbReference type="Proteomes" id="UP000000376">
    <property type="component" value="Chromosome"/>
</dbReference>
<evidence type="ECO:0000256" key="2">
    <source>
        <dbReference type="ARBA" id="ARBA00022679"/>
    </source>
</evidence>
<comment type="similarity">
    <text evidence="4">Belongs to the class I-like SAM-binding methyltransferase superfamily. RNA M5U methyltransferase family.</text>
</comment>
<keyword evidence="1 4" id="KW-0489">Methyltransferase</keyword>
<keyword evidence="2 4" id="KW-0808">Transferase</keyword>
<dbReference type="EMBL" id="CP002045">
    <property type="protein sequence ID" value="ADH92067.1"/>
    <property type="molecule type" value="Genomic_DNA"/>
</dbReference>
<gene>
    <name evidence="6" type="ordered locus">Arch_0309</name>
</gene>
<protein>
    <submittedName>
        <fullName evidence="6">Deoxyribonuclease/rho motif-related TRAM</fullName>
    </submittedName>
</protein>
<dbReference type="KEGG" id="ahe:Arch_0309"/>
<evidence type="ECO:0000259" key="5">
    <source>
        <dbReference type="PROSITE" id="PS50926"/>
    </source>
</evidence>
<evidence type="ECO:0000256" key="3">
    <source>
        <dbReference type="ARBA" id="ARBA00022691"/>
    </source>
</evidence>
<dbReference type="Pfam" id="PF05958">
    <property type="entry name" value="tRNA_U5-meth_tr"/>
    <property type="match status" value="1"/>
</dbReference>
<accession>D7BMB8</accession>
<sequence>MLNVGSYVDLEITDVAYGGECVAHHDGVPVFVRGAILGERVIAEVTKVQAHGCRAIVRDVQEAAPTRIAHPWPLGSVGATGAADYGHMTLAGQHDMISRMLEGQLRQFGGESMLAQFTGMLEVESAEGGRDGSLDGAPGSEGWHYRTRIDVLKLDTGVGMHVMRTNDLVPLERIPLAVRAMEKLDVFGTAWDGHVPFKKRMRLVAPSGGEPLAVIDGVAFCEPGRRIGSDIHEIVTYRGQLYDYTINVNSFWQIHEYAPSSLVAHVFDALGVELGDTLVDLYSGSGLFSLVGANIVGPGGRVLAFEGDERATSYAQQNLRSVPWASAQAATIDAENIRSLTDGADIVIADPPRAGLGVDAAMMLAQSDARRIALVSCDSASMARDVSALLHAGRRLESFAAVDIFPNTHFVETVCVVS</sequence>
<dbReference type="PANTHER" id="PTHR11061:SF30">
    <property type="entry name" value="TRNA (URACIL(54)-C(5))-METHYLTRANSFERASE"/>
    <property type="match status" value="1"/>
</dbReference>
<dbReference type="PROSITE" id="PS51687">
    <property type="entry name" value="SAM_MT_RNA_M5U"/>
    <property type="match status" value="1"/>
</dbReference>
<feature type="binding site" evidence="4">
    <location>
        <position position="282"/>
    </location>
    <ligand>
        <name>S-adenosyl-L-methionine</name>
        <dbReference type="ChEBI" id="CHEBI:59789"/>
    </ligand>
</feature>
<dbReference type="InterPro" id="IPR002792">
    <property type="entry name" value="TRAM_dom"/>
</dbReference>
<feature type="binding site" evidence="4">
    <location>
        <position position="306"/>
    </location>
    <ligand>
        <name>S-adenosyl-L-methionine</name>
        <dbReference type="ChEBI" id="CHEBI:59789"/>
    </ligand>
</feature>
<reference evidence="6 7" key="1">
    <citation type="journal article" date="2010" name="Stand. Genomic Sci.">
        <title>Complete genome sequence of Arcanobacterium haemolyticum type strain (11018).</title>
        <authorList>
            <person name="Yasawong M."/>
            <person name="Teshima H."/>
            <person name="Lapidus A."/>
            <person name="Nolan M."/>
            <person name="Lucas S."/>
            <person name="Glavina Del Rio T."/>
            <person name="Tice H."/>
            <person name="Cheng J."/>
            <person name="Bruce D."/>
            <person name="Detter C."/>
            <person name="Tapia R."/>
            <person name="Han C."/>
            <person name="Goodwin L."/>
            <person name="Pitluck S."/>
            <person name="Liolios K."/>
            <person name="Ivanova N."/>
            <person name="Mavromatis K."/>
            <person name="Mikhailova N."/>
            <person name="Pati A."/>
            <person name="Chen A."/>
            <person name="Palaniappan K."/>
            <person name="Land M."/>
            <person name="Hauser L."/>
            <person name="Chang Y."/>
            <person name="Jeffries C."/>
            <person name="Rohde M."/>
            <person name="Sikorski J."/>
            <person name="Pukall R."/>
            <person name="Goker M."/>
            <person name="Woyke T."/>
            <person name="Bristow J."/>
            <person name="Eisen J."/>
            <person name="Markowitz V."/>
            <person name="Hugenholtz P."/>
            <person name="Kyrpides N."/>
            <person name="Klenk H."/>
        </authorList>
    </citation>
    <scope>NUCLEOTIDE SEQUENCE [LARGE SCALE GENOMIC DNA]</scope>
    <source>
        <strain evidence="7">ATCC 9345 / DSM 20595 / CCUG 17215 / LMG 16163 / NBRC 15585 / NCTC 8452 / 11018</strain>
    </source>
</reference>